<dbReference type="SUPFAM" id="SSF55200">
    <property type="entry name" value="Translation initiation factor IF3, C-terminal domain"/>
    <property type="match status" value="1"/>
</dbReference>
<dbReference type="GO" id="GO:0003743">
    <property type="term" value="F:translation initiation factor activity"/>
    <property type="evidence" value="ECO:0007669"/>
    <property type="project" value="UniProtKB-UniRule"/>
</dbReference>
<keyword evidence="2 4" id="KW-0396">Initiation factor</keyword>
<dbReference type="Pfam" id="PF00707">
    <property type="entry name" value="IF3_C"/>
    <property type="match status" value="1"/>
</dbReference>
<organism evidence="9 10">
    <name type="scientific">Stygiobacter electus</name>
    <dbReference type="NCBI Taxonomy" id="3032292"/>
    <lineage>
        <taxon>Bacteria</taxon>
        <taxon>Pseudomonadati</taxon>
        <taxon>Ignavibacteriota</taxon>
        <taxon>Ignavibacteria</taxon>
        <taxon>Ignavibacteriales</taxon>
        <taxon>Melioribacteraceae</taxon>
        <taxon>Stygiobacter</taxon>
    </lineage>
</organism>
<dbReference type="InterPro" id="IPR019815">
    <property type="entry name" value="Translation_initiation_fac_3_C"/>
</dbReference>
<keyword evidence="3 4" id="KW-0648">Protein biosynthesis</keyword>
<dbReference type="InterPro" id="IPR019814">
    <property type="entry name" value="Translation_initiation_fac_3_N"/>
</dbReference>
<proteinExistence type="inferred from homology"/>
<accession>A0AAE3NZX6</accession>
<comment type="subcellular location">
    <subcellularLocation>
        <location evidence="4 6">Cytoplasm</location>
    </subcellularLocation>
</comment>
<evidence type="ECO:0000256" key="1">
    <source>
        <dbReference type="ARBA" id="ARBA00005439"/>
    </source>
</evidence>
<evidence type="ECO:0000256" key="3">
    <source>
        <dbReference type="ARBA" id="ARBA00022917"/>
    </source>
</evidence>
<comment type="subunit">
    <text evidence="4 6">Monomer.</text>
</comment>
<dbReference type="GO" id="GO:0043022">
    <property type="term" value="F:ribosome binding"/>
    <property type="evidence" value="ECO:0007669"/>
    <property type="project" value="UniProtKB-ARBA"/>
</dbReference>
<evidence type="ECO:0000256" key="6">
    <source>
        <dbReference type="RuleBase" id="RU000646"/>
    </source>
</evidence>
<dbReference type="SUPFAM" id="SSF54364">
    <property type="entry name" value="Translation initiation factor IF3, N-terminal domain"/>
    <property type="match status" value="1"/>
</dbReference>
<dbReference type="GO" id="GO:0005829">
    <property type="term" value="C:cytosol"/>
    <property type="evidence" value="ECO:0007669"/>
    <property type="project" value="TreeGrafter"/>
</dbReference>
<evidence type="ECO:0000313" key="10">
    <source>
        <dbReference type="Proteomes" id="UP001221302"/>
    </source>
</evidence>
<evidence type="ECO:0000259" key="7">
    <source>
        <dbReference type="Pfam" id="PF00707"/>
    </source>
</evidence>
<dbReference type="Pfam" id="PF05198">
    <property type="entry name" value="IF3_N"/>
    <property type="match status" value="1"/>
</dbReference>
<dbReference type="GO" id="GO:0016020">
    <property type="term" value="C:membrane"/>
    <property type="evidence" value="ECO:0007669"/>
    <property type="project" value="TreeGrafter"/>
</dbReference>
<dbReference type="Proteomes" id="UP001221302">
    <property type="component" value="Unassembled WGS sequence"/>
</dbReference>
<sequence>MNNRVNQDIKAEQVRLIGTNGEQIGIVSIKEALKKAEEAGLDLVEIAPQANPPVCKIIDFGKFTYEIQKKEKLQKKNQVLSVLKEIRLHPNTDTHDFDFKARHAVNFIEQGDKVKVSVIFKGRELAFTELGENLLKKFIERLSEVAKVEQEPKFEGRAMHTILAPIKGKKKK</sequence>
<dbReference type="InterPro" id="IPR001288">
    <property type="entry name" value="Translation_initiation_fac_3"/>
</dbReference>
<dbReference type="InterPro" id="IPR036788">
    <property type="entry name" value="T_IF-3_C_sf"/>
</dbReference>
<dbReference type="GO" id="GO:0032790">
    <property type="term" value="P:ribosome disassembly"/>
    <property type="evidence" value="ECO:0007669"/>
    <property type="project" value="TreeGrafter"/>
</dbReference>
<dbReference type="PROSITE" id="PS00938">
    <property type="entry name" value="IF3"/>
    <property type="match status" value="1"/>
</dbReference>
<evidence type="ECO:0000259" key="8">
    <source>
        <dbReference type="Pfam" id="PF05198"/>
    </source>
</evidence>
<dbReference type="AlphaFoldDB" id="A0AAE3NZX6"/>
<feature type="domain" description="Translation initiation factor 3 C-terminal" evidence="7">
    <location>
        <begin position="83"/>
        <end position="165"/>
    </location>
</feature>
<dbReference type="FunFam" id="3.10.20.80:FF:000001">
    <property type="entry name" value="Translation initiation factor IF-3"/>
    <property type="match status" value="1"/>
</dbReference>
<keyword evidence="10" id="KW-1185">Reference proteome</keyword>
<evidence type="ECO:0000256" key="4">
    <source>
        <dbReference type="HAMAP-Rule" id="MF_00080"/>
    </source>
</evidence>
<gene>
    <name evidence="4 9" type="primary">infC</name>
    <name evidence="9" type="ORF">P0M35_05075</name>
</gene>
<dbReference type="FunFam" id="3.30.110.10:FF:000001">
    <property type="entry name" value="Translation initiation factor IF-3"/>
    <property type="match status" value="1"/>
</dbReference>
<reference evidence="9" key="1">
    <citation type="submission" date="2023-03" db="EMBL/GenBank/DDBJ databases">
        <title>Stygiobacter electus gen. nov., sp. nov., facultatively anaerobic thermotolerant bacterium of the class Ignavibacteria from a well of Yessentuki mineral water deposit.</title>
        <authorList>
            <person name="Podosokorskaya O.A."/>
            <person name="Elcheninov A.G."/>
            <person name="Petrova N.F."/>
            <person name="Zavarzina D.G."/>
            <person name="Kublanov I.V."/>
            <person name="Merkel A.Y."/>
        </authorList>
    </citation>
    <scope>NUCLEOTIDE SEQUENCE</scope>
    <source>
        <strain evidence="9">09-Me</strain>
    </source>
</reference>
<dbReference type="Gene3D" id="3.10.20.80">
    <property type="entry name" value="Translation initiation factor 3 (IF-3), N-terminal domain"/>
    <property type="match status" value="1"/>
</dbReference>
<dbReference type="NCBIfam" id="TIGR00168">
    <property type="entry name" value="infC"/>
    <property type="match status" value="1"/>
</dbReference>
<dbReference type="InterPro" id="IPR019813">
    <property type="entry name" value="Translation_initiation_fac3_CS"/>
</dbReference>
<comment type="function">
    <text evidence="4 6">IF-3 binds to the 30S ribosomal subunit and shifts the equilibrium between 70S ribosomes and their 50S and 30S subunits in favor of the free subunits, thus enhancing the availability of 30S subunits on which protein synthesis initiation begins.</text>
</comment>
<dbReference type="EMBL" id="JARGDL010000004">
    <property type="protein sequence ID" value="MDF1611514.1"/>
    <property type="molecule type" value="Genomic_DNA"/>
</dbReference>
<dbReference type="Gene3D" id="3.30.110.10">
    <property type="entry name" value="Translation initiation factor 3 (IF-3), C-terminal domain"/>
    <property type="match status" value="1"/>
</dbReference>
<evidence type="ECO:0000256" key="2">
    <source>
        <dbReference type="ARBA" id="ARBA00022540"/>
    </source>
</evidence>
<protein>
    <recommendedName>
        <fullName evidence="4 5">Translation initiation factor IF-3</fullName>
    </recommendedName>
</protein>
<dbReference type="PANTHER" id="PTHR10938">
    <property type="entry name" value="TRANSLATION INITIATION FACTOR IF-3"/>
    <property type="match status" value="1"/>
</dbReference>
<comment type="similarity">
    <text evidence="1 4 6">Belongs to the IF-3 family.</text>
</comment>
<dbReference type="HAMAP" id="MF_00080">
    <property type="entry name" value="IF_3"/>
    <property type="match status" value="1"/>
</dbReference>
<dbReference type="PANTHER" id="PTHR10938:SF0">
    <property type="entry name" value="TRANSLATION INITIATION FACTOR IF-3, MITOCHONDRIAL"/>
    <property type="match status" value="1"/>
</dbReference>
<name>A0AAE3NZX6_9BACT</name>
<evidence type="ECO:0000256" key="5">
    <source>
        <dbReference type="NCBIfam" id="TIGR00168"/>
    </source>
</evidence>
<keyword evidence="4" id="KW-0963">Cytoplasm</keyword>
<evidence type="ECO:0000313" key="9">
    <source>
        <dbReference type="EMBL" id="MDF1611514.1"/>
    </source>
</evidence>
<dbReference type="InterPro" id="IPR036787">
    <property type="entry name" value="T_IF-3_N_sf"/>
</dbReference>
<comment type="caution">
    <text evidence="9">The sequence shown here is derived from an EMBL/GenBank/DDBJ whole genome shotgun (WGS) entry which is preliminary data.</text>
</comment>
<feature type="domain" description="Translation initiation factor 3 N-terminal" evidence="8">
    <location>
        <begin position="5"/>
        <end position="72"/>
    </location>
</feature>